<evidence type="ECO:0000313" key="1">
    <source>
        <dbReference type="EMBL" id="SLN74653.1"/>
    </source>
</evidence>
<evidence type="ECO:0008006" key="3">
    <source>
        <dbReference type="Google" id="ProtNLM"/>
    </source>
</evidence>
<name>A0A1X7AAY4_9RHOB</name>
<dbReference type="EMBL" id="FWFK01000011">
    <property type="protein sequence ID" value="SLN74653.1"/>
    <property type="molecule type" value="Genomic_DNA"/>
</dbReference>
<gene>
    <name evidence="1" type="ORF">ROJ8625_04074</name>
</gene>
<dbReference type="OrthoDB" id="1491436at2"/>
<accession>A0A1X7AAY4</accession>
<dbReference type="RefSeq" id="WP_143535214.1">
    <property type="nucleotide sequence ID" value="NZ_FWFK01000011.1"/>
</dbReference>
<organism evidence="1 2">
    <name type="scientific">Roseivivax jejudonensis</name>
    <dbReference type="NCBI Taxonomy" id="1529041"/>
    <lineage>
        <taxon>Bacteria</taxon>
        <taxon>Pseudomonadati</taxon>
        <taxon>Pseudomonadota</taxon>
        <taxon>Alphaproteobacteria</taxon>
        <taxon>Rhodobacterales</taxon>
        <taxon>Roseobacteraceae</taxon>
        <taxon>Roseivivax</taxon>
    </lineage>
</organism>
<dbReference type="Proteomes" id="UP000193570">
    <property type="component" value="Unassembled WGS sequence"/>
</dbReference>
<reference evidence="1 2" key="1">
    <citation type="submission" date="2017-03" db="EMBL/GenBank/DDBJ databases">
        <authorList>
            <person name="Afonso C.L."/>
            <person name="Miller P.J."/>
            <person name="Scott M.A."/>
            <person name="Spackman E."/>
            <person name="Goraichik I."/>
            <person name="Dimitrov K.M."/>
            <person name="Suarez D.L."/>
            <person name="Swayne D.E."/>
        </authorList>
    </citation>
    <scope>NUCLEOTIDE SEQUENCE [LARGE SCALE GENOMIC DNA]</scope>
    <source>
        <strain evidence="1 2">CECT 8625</strain>
    </source>
</reference>
<proteinExistence type="predicted"/>
<sequence>MIFEPEHWEKPSPREMLDFMDRPKTTGKPSGSMLVFRKQLSPLSVYKYLVARFGQPYGFQTMAKKPHDSDNLFHWDYLLRAGEAWIYLQGGNRDVHVAVFGRRMSSKNWVKFAKALKVDFRRCGSKMAAVGATLEKWSVVSNRFALIADTCAGFHEILTDEQDLPDFTPGKRRSDAGIKRYSKQVEKIGKRADRVFGASLSLDLITPVLAEAFINLVIFMSRKDELKSNPRQYEHYIRQPIDTRVFDLHLKCKYFSAGVDPNSDEYKAFKRVMDRRNHNLHGNIDPGKDAIETVYFDRFTPLYERGADPILELFKNREAVFDVAGVLARYHDVHAFFIYVLGLIEEKPRAEIEMMMEESTFGYDVARERLGRLFSNLEVMMVMPLRYDDELSVDWR</sequence>
<keyword evidence="2" id="KW-1185">Reference proteome</keyword>
<dbReference type="AlphaFoldDB" id="A0A1X7AAY4"/>
<protein>
    <recommendedName>
        <fullName evidence="3">Apea-like HEPN domain-containing protein</fullName>
    </recommendedName>
</protein>
<evidence type="ECO:0000313" key="2">
    <source>
        <dbReference type="Proteomes" id="UP000193570"/>
    </source>
</evidence>